<dbReference type="AlphaFoldDB" id="A0A3D8J1G5"/>
<dbReference type="EMBL" id="NXLV01000007">
    <property type="protein sequence ID" value="RDU70694.1"/>
    <property type="molecule type" value="Genomic_DNA"/>
</dbReference>
<feature type="chain" id="PRO_5017798379" description="Outer membrane beta-barrel protein" evidence="1">
    <location>
        <begin position="24"/>
        <end position="236"/>
    </location>
</feature>
<dbReference type="OrthoDB" id="5322730at2"/>
<proteinExistence type="predicted"/>
<dbReference type="RefSeq" id="WP_115569621.1">
    <property type="nucleotide sequence ID" value="NZ_NXLV01000007.1"/>
</dbReference>
<comment type="caution">
    <text evidence="2">The sequence shown here is derived from an EMBL/GenBank/DDBJ whole genome shotgun (WGS) entry which is preliminary data.</text>
</comment>
<feature type="signal peptide" evidence="1">
    <location>
        <begin position="1"/>
        <end position="23"/>
    </location>
</feature>
<organism evidence="2 3">
    <name type="scientific">Helicobacter brantae</name>
    <dbReference type="NCBI Taxonomy" id="375927"/>
    <lineage>
        <taxon>Bacteria</taxon>
        <taxon>Pseudomonadati</taxon>
        <taxon>Campylobacterota</taxon>
        <taxon>Epsilonproteobacteria</taxon>
        <taxon>Campylobacterales</taxon>
        <taxon>Helicobacteraceae</taxon>
        <taxon>Helicobacter</taxon>
    </lineage>
</organism>
<keyword evidence="3" id="KW-1185">Reference proteome</keyword>
<evidence type="ECO:0008006" key="4">
    <source>
        <dbReference type="Google" id="ProtNLM"/>
    </source>
</evidence>
<gene>
    <name evidence="2" type="ORF">CQA58_04970</name>
</gene>
<protein>
    <recommendedName>
        <fullName evidence="4">Outer membrane beta-barrel protein</fullName>
    </recommendedName>
</protein>
<accession>A0A3D8J1G5</accession>
<evidence type="ECO:0000313" key="3">
    <source>
        <dbReference type="Proteomes" id="UP000257045"/>
    </source>
</evidence>
<evidence type="ECO:0000256" key="1">
    <source>
        <dbReference type="SAM" id="SignalP"/>
    </source>
</evidence>
<dbReference type="Proteomes" id="UP000257045">
    <property type="component" value="Unassembled WGS sequence"/>
</dbReference>
<evidence type="ECO:0000313" key="2">
    <source>
        <dbReference type="EMBL" id="RDU70694.1"/>
    </source>
</evidence>
<keyword evidence="1" id="KW-0732">Signal</keyword>
<sequence length="236" mass="25470">MKKVSKLFLATMMAIGICYGAPAKPSGNVVSNLQKGSVTNGAKASGSLNRWMIFNEGLVGGSWSKIGRSEFISVDLGYSSYIATIATLGGLRGVFGIDFEFPLYLSAKGQTNALSTHRGFSDVFGWGAIVPLSAGIDVNGFFLKGLVGYSYHSIQERFDVGSVSNAEMTVQYHGVVYGASLGYKIKNILAFKAEALFGNLQNDWRNTDNAILSSEDINKNKNYNYMKFGASVSIIF</sequence>
<name>A0A3D8J1G5_9HELI</name>
<reference evidence="2 3" key="1">
    <citation type="submission" date="2018-04" db="EMBL/GenBank/DDBJ databases">
        <title>Novel Campyloabacter and Helicobacter Species and Strains.</title>
        <authorList>
            <person name="Mannion A.J."/>
            <person name="Shen Z."/>
            <person name="Fox J.G."/>
        </authorList>
    </citation>
    <scope>NUCLEOTIDE SEQUENCE [LARGE SCALE GENOMIC DNA]</scope>
    <source>
        <strain evidence="2 3">MIT 04-9366</strain>
    </source>
</reference>